<keyword evidence="3" id="KW-1185">Reference proteome</keyword>
<organism evidence="2 3">
    <name type="scientific">Mycoplasmopsis felis</name>
    <dbReference type="NCBI Taxonomy" id="33923"/>
    <lineage>
        <taxon>Bacteria</taxon>
        <taxon>Bacillati</taxon>
        <taxon>Mycoplasmatota</taxon>
        <taxon>Mycoplasmoidales</taxon>
        <taxon>Metamycoplasmataceae</taxon>
        <taxon>Mycoplasmopsis</taxon>
    </lineage>
</organism>
<keyword evidence="1" id="KW-0732">Signal</keyword>
<dbReference type="PROSITE" id="PS51257">
    <property type="entry name" value="PROKAR_LIPOPROTEIN"/>
    <property type="match status" value="1"/>
</dbReference>
<dbReference type="AlphaFoldDB" id="A0A809S137"/>
<dbReference type="KEGG" id="mfel:JPM2_5200"/>
<evidence type="ECO:0000256" key="1">
    <source>
        <dbReference type="SAM" id="SignalP"/>
    </source>
</evidence>
<feature type="chain" id="PRO_5032305773" description="Lipoprotein" evidence="1">
    <location>
        <begin position="22"/>
        <end position="814"/>
    </location>
</feature>
<evidence type="ECO:0000313" key="3">
    <source>
        <dbReference type="Proteomes" id="UP000464317"/>
    </source>
</evidence>
<evidence type="ECO:0000313" key="2">
    <source>
        <dbReference type="EMBL" id="BBU47827.1"/>
    </source>
</evidence>
<accession>A0A809S137</accession>
<proteinExistence type="predicted"/>
<feature type="signal peptide" evidence="1">
    <location>
        <begin position="1"/>
        <end position="21"/>
    </location>
</feature>
<name>A0A809S137_9BACT</name>
<reference evidence="2" key="1">
    <citation type="submission" date="2020-01" db="EMBL/GenBank/DDBJ databases">
        <title>Complete genome sequence of Mycoplasma felis strain Myco-2.</title>
        <authorList>
            <person name="Kinoshita Y."/>
            <person name="Niwa H."/>
            <person name="Uchida-Fujii E."/>
            <person name="Nukada T."/>
        </authorList>
    </citation>
    <scope>NUCLEOTIDE SEQUENCE [LARGE SCALE GENOMIC DNA]</scope>
    <source>
        <strain evidence="2">Myco-2</strain>
    </source>
</reference>
<dbReference type="EMBL" id="AP022325">
    <property type="protein sequence ID" value="BBU47827.1"/>
    <property type="molecule type" value="Genomic_DNA"/>
</dbReference>
<protein>
    <recommendedName>
        <fullName evidence="4">Lipoprotein</fullName>
    </recommendedName>
</protein>
<dbReference type="Proteomes" id="UP000464317">
    <property type="component" value="Chromosome"/>
</dbReference>
<sequence>MKKRKLFLLSSSLLSTAGFLAAASCGSSESSESKEIVVAVDGVQQNFYKEIIEKFQNTESYKEGYRIKTITKDVWSALDFGVQGLNDPLVPDIFYGPQDRLTDFVQKNALVDLSVFSPTLFNDLATNLNLSDVQRKEMEAFGKVVGKSNDGLRNVEQFVGLRHNKEGIILASNKSEEETRRIFNNTNTDTLKELVEAGETVLRIQDLWYGNGVFYGGMETYFNSLSEDEQEAFGKNFANILASKILYYDGTKTTSGFIKTDKHHEIYKKGLEAVADLVWPIIEAAYIKNETEFAETVWGRKGFKQGDLQGLYVSNMGNVHDSLMQFMSEGKLSYALIGTWDVQNSERAGKAKSFFNVLKVNETVPYKQAQGSWAYMVNSRNNGASEGRKKAITEVLKLAFQPKSYYEYFKTDSKVPFADSRQTEINRSIEQENSREFERFNKLSKDLDYSSISELQTATSEFLKPLIAISTAGINWNAWEKTTDATSPMSEQNMIPASEMQITGDKKATFISDESYNTLNSSLTSTLPLRNTIASLLGLTDDWSNQLVGGQGNQPWQVGAQILKDGAFAALSEEYNDNIVQEAAKGENKGSFHMRKVEKIIFGANGDNKESDVLPLIEEISNAIKENKLEELQSKIVAKAKAFSNKAAKTTVDDATIEKVAKAYFGNYVNAARISSLVKSELANKNMPKKDNTSSEYKGQQVIDELAKYDKLLSFDKILKVVTSTKDLKNNGIGVLTTQPTRFDSSNPQFSHVWGRWNDRTFGNAEFYKTLKGKGVTTKEQFVSAIEDNLSSLFSEWASTFTDPTATSVIIETK</sequence>
<evidence type="ECO:0008006" key="4">
    <source>
        <dbReference type="Google" id="ProtNLM"/>
    </source>
</evidence>
<gene>
    <name evidence="2" type="ORF">JPM2_5200</name>
</gene>
<dbReference type="RefSeq" id="WP_161553250.1">
    <property type="nucleotide sequence ID" value="NZ_AP022325.1"/>
</dbReference>
<dbReference type="Gene3D" id="3.40.190.10">
    <property type="entry name" value="Periplasmic binding protein-like II"/>
    <property type="match status" value="1"/>
</dbReference>